<evidence type="ECO:0008006" key="5">
    <source>
        <dbReference type="Google" id="ProtNLM"/>
    </source>
</evidence>
<evidence type="ECO:0000313" key="3">
    <source>
        <dbReference type="EMBL" id="KAJ8970518.1"/>
    </source>
</evidence>
<evidence type="ECO:0000256" key="1">
    <source>
        <dbReference type="SAM" id="Coils"/>
    </source>
</evidence>
<accession>A0ABQ9J0E8</accession>
<keyword evidence="1" id="KW-0175">Coiled coil</keyword>
<evidence type="ECO:0000256" key="2">
    <source>
        <dbReference type="SAM" id="MobiDB-lite"/>
    </source>
</evidence>
<proteinExistence type="predicted"/>
<feature type="compositionally biased region" description="Polar residues" evidence="2">
    <location>
        <begin position="104"/>
        <end position="115"/>
    </location>
</feature>
<dbReference type="EMBL" id="JAPWTJ010001611">
    <property type="protein sequence ID" value="KAJ8970518.1"/>
    <property type="molecule type" value="Genomic_DNA"/>
</dbReference>
<reference evidence="3" key="1">
    <citation type="journal article" date="2023" name="Insect Mol. Biol.">
        <title>Genome sequencing provides insights into the evolution of gene families encoding plant cell wall-degrading enzymes in longhorned beetles.</title>
        <authorList>
            <person name="Shin N.R."/>
            <person name="Okamura Y."/>
            <person name="Kirsch R."/>
            <person name="Pauchet Y."/>
        </authorList>
    </citation>
    <scope>NUCLEOTIDE SEQUENCE</scope>
    <source>
        <strain evidence="3">MMC_N1</strain>
    </source>
</reference>
<keyword evidence="4" id="KW-1185">Reference proteome</keyword>
<name>A0ABQ9J0E8_9CUCU</name>
<dbReference type="Proteomes" id="UP001162164">
    <property type="component" value="Unassembled WGS sequence"/>
</dbReference>
<feature type="coiled-coil region" evidence="1">
    <location>
        <begin position="44"/>
        <end position="71"/>
    </location>
</feature>
<evidence type="ECO:0000313" key="4">
    <source>
        <dbReference type="Proteomes" id="UP001162164"/>
    </source>
</evidence>
<sequence length="243" mass="27720">MKEDAAFFDAVENSSDENNKLDAGIFNYIIKQKDVIIFELREQIRILNNHIEVLSNSVQNVNRNVDSMEQSQQQKLNKTKSVEGDKKCTINNSKQKATVVSEISENTNTASGVSHTKTEDTTPTNTKNEGQWERVKNRRARRNVVIGNNKSSDIKGVPKYVDLHVCRVNPETSADDLTQRLKHKFPEVKCQPLTSKQPNLYASFKVSVFGKNFKESMSPEVWPDGVVISRFLYPRTKRTQQET</sequence>
<organism evidence="3 4">
    <name type="scientific">Molorchus minor</name>
    <dbReference type="NCBI Taxonomy" id="1323400"/>
    <lineage>
        <taxon>Eukaryota</taxon>
        <taxon>Metazoa</taxon>
        <taxon>Ecdysozoa</taxon>
        <taxon>Arthropoda</taxon>
        <taxon>Hexapoda</taxon>
        <taxon>Insecta</taxon>
        <taxon>Pterygota</taxon>
        <taxon>Neoptera</taxon>
        <taxon>Endopterygota</taxon>
        <taxon>Coleoptera</taxon>
        <taxon>Polyphaga</taxon>
        <taxon>Cucujiformia</taxon>
        <taxon>Chrysomeloidea</taxon>
        <taxon>Cerambycidae</taxon>
        <taxon>Lamiinae</taxon>
        <taxon>Monochamini</taxon>
        <taxon>Molorchus</taxon>
    </lineage>
</organism>
<comment type="caution">
    <text evidence="3">The sequence shown here is derived from an EMBL/GenBank/DDBJ whole genome shotgun (WGS) entry which is preliminary data.</text>
</comment>
<gene>
    <name evidence="3" type="ORF">NQ317_007510</name>
</gene>
<protein>
    <recommendedName>
        <fullName evidence="5">Transposase</fullName>
    </recommendedName>
</protein>
<feature type="region of interest" description="Disordered" evidence="2">
    <location>
        <begin position="104"/>
        <end position="129"/>
    </location>
</feature>